<organism evidence="2 3">
    <name type="scientific">Smittium culicis</name>
    <dbReference type="NCBI Taxonomy" id="133412"/>
    <lineage>
        <taxon>Eukaryota</taxon>
        <taxon>Fungi</taxon>
        <taxon>Fungi incertae sedis</taxon>
        <taxon>Zoopagomycota</taxon>
        <taxon>Kickxellomycotina</taxon>
        <taxon>Harpellomycetes</taxon>
        <taxon>Harpellales</taxon>
        <taxon>Legeriomycetaceae</taxon>
        <taxon>Smittium</taxon>
    </lineage>
</organism>
<gene>
    <name evidence="2" type="ORF">AYI69_g2040</name>
</gene>
<evidence type="ECO:0000313" key="3">
    <source>
        <dbReference type="Proteomes" id="UP000187429"/>
    </source>
</evidence>
<dbReference type="AlphaFoldDB" id="A0A1R1YNJ3"/>
<evidence type="ECO:0000313" key="2">
    <source>
        <dbReference type="EMBL" id="OMJ28487.1"/>
    </source>
</evidence>
<evidence type="ECO:0000256" key="1">
    <source>
        <dbReference type="SAM" id="MobiDB-lite"/>
    </source>
</evidence>
<sequence length="71" mass="8162">MVSFGRGTELSPNNIESTFPIPKKSSSKKFPQTMVFDERHVTECKYNDSEFIKVVLQDMSSRGKYPITVWS</sequence>
<keyword evidence="3" id="KW-1185">Reference proteome</keyword>
<reference evidence="3" key="1">
    <citation type="submission" date="2017-01" db="EMBL/GenBank/DDBJ databases">
        <authorList>
            <person name="Wang Y."/>
            <person name="White M."/>
            <person name="Kvist S."/>
            <person name="Moncalvo J.-M."/>
        </authorList>
    </citation>
    <scope>NUCLEOTIDE SEQUENCE [LARGE SCALE GENOMIC DNA]</scope>
    <source>
        <strain evidence="3">ID-206-W2</strain>
    </source>
</reference>
<accession>A0A1R1YNJ3</accession>
<protein>
    <submittedName>
        <fullName evidence="2">Uncharacterized protein</fullName>
    </submittedName>
</protein>
<feature type="region of interest" description="Disordered" evidence="1">
    <location>
        <begin position="1"/>
        <end position="27"/>
    </location>
</feature>
<comment type="caution">
    <text evidence="2">The sequence shown here is derived from an EMBL/GenBank/DDBJ whole genome shotgun (WGS) entry which is preliminary data.</text>
</comment>
<dbReference type="EMBL" id="LSSM01000574">
    <property type="protein sequence ID" value="OMJ28487.1"/>
    <property type="molecule type" value="Genomic_DNA"/>
</dbReference>
<proteinExistence type="predicted"/>
<dbReference type="Proteomes" id="UP000187429">
    <property type="component" value="Unassembled WGS sequence"/>
</dbReference>
<name>A0A1R1YNJ3_9FUNG</name>